<dbReference type="InterPro" id="IPR024495">
    <property type="entry name" value="DUF2771"/>
</dbReference>
<keyword evidence="1" id="KW-0732">Signal</keyword>
<evidence type="ECO:0000256" key="1">
    <source>
        <dbReference type="SAM" id="SignalP"/>
    </source>
</evidence>
<reference evidence="2 3" key="1">
    <citation type="submission" date="2024-03" db="EMBL/GenBank/DDBJ databases">
        <title>Draft genome sequence of Pseudonocardia sp. DW16-2.</title>
        <authorList>
            <person name="Duangmal K."/>
        </authorList>
    </citation>
    <scope>NUCLEOTIDE SEQUENCE [LARGE SCALE GENOMIC DNA]</scope>
    <source>
        <strain evidence="2 3">DW16-2</strain>
    </source>
</reference>
<dbReference type="Proteomes" id="UP001364211">
    <property type="component" value="Unassembled WGS sequence"/>
</dbReference>
<evidence type="ECO:0000313" key="2">
    <source>
        <dbReference type="EMBL" id="MEJ8280547.1"/>
    </source>
</evidence>
<gene>
    <name evidence="2" type="ORF">WJX68_16515</name>
</gene>
<evidence type="ECO:0000313" key="3">
    <source>
        <dbReference type="Proteomes" id="UP001364211"/>
    </source>
</evidence>
<feature type="chain" id="PRO_5045492580" evidence="1">
    <location>
        <begin position="36"/>
        <end position="177"/>
    </location>
</feature>
<sequence length="177" mass="18345">MITRSRRRRTPSGPRPARSARALAGTLAAAALVLAGCGSDAPTVTFDVGGTSLTAAPTQFCDTKLENCADAPNARVTAPVPAGTQVRITVPEEVSSAPWQVVYAYTRGTDPAPVQQRSPIAAPGTRTDFTVALPEPGDRLVTAQVQVFGAPPSIDPASADVQFPVRATWVLVGEQPG</sequence>
<protein>
    <submittedName>
        <fullName evidence="2">DUF2771 family protein</fullName>
    </submittedName>
</protein>
<dbReference type="Pfam" id="PF10969">
    <property type="entry name" value="DUF2771"/>
    <property type="match status" value="1"/>
</dbReference>
<feature type="signal peptide" evidence="1">
    <location>
        <begin position="1"/>
        <end position="35"/>
    </location>
</feature>
<accession>A0ABU8TA26</accession>
<dbReference type="EMBL" id="JBBJUP010000013">
    <property type="protein sequence ID" value="MEJ8280547.1"/>
    <property type="molecule type" value="Genomic_DNA"/>
</dbReference>
<comment type="caution">
    <text evidence="2">The sequence shown here is derived from an EMBL/GenBank/DDBJ whole genome shotgun (WGS) entry which is preliminary data.</text>
</comment>
<keyword evidence="3" id="KW-1185">Reference proteome</keyword>
<proteinExistence type="predicted"/>
<name>A0ABU8TA26_9PSEU</name>
<dbReference type="RefSeq" id="WP_340291812.1">
    <property type="nucleotide sequence ID" value="NZ_JBBJUP010000013.1"/>
</dbReference>
<organism evidence="2 3">
    <name type="scientific">Pseudonocardia spirodelae</name>
    <dbReference type="NCBI Taxonomy" id="3133431"/>
    <lineage>
        <taxon>Bacteria</taxon>
        <taxon>Bacillati</taxon>
        <taxon>Actinomycetota</taxon>
        <taxon>Actinomycetes</taxon>
        <taxon>Pseudonocardiales</taxon>
        <taxon>Pseudonocardiaceae</taxon>
        <taxon>Pseudonocardia</taxon>
    </lineage>
</organism>